<proteinExistence type="predicted"/>
<accession>A0A8X6EWF5</accession>
<dbReference type="OrthoDB" id="6514632at2759"/>
<organism evidence="2 3">
    <name type="scientific">Trichonephila clavata</name>
    <name type="common">Joro spider</name>
    <name type="synonym">Nephila clavata</name>
    <dbReference type="NCBI Taxonomy" id="2740835"/>
    <lineage>
        <taxon>Eukaryota</taxon>
        <taxon>Metazoa</taxon>
        <taxon>Ecdysozoa</taxon>
        <taxon>Arthropoda</taxon>
        <taxon>Chelicerata</taxon>
        <taxon>Arachnida</taxon>
        <taxon>Araneae</taxon>
        <taxon>Araneomorphae</taxon>
        <taxon>Entelegynae</taxon>
        <taxon>Araneoidea</taxon>
        <taxon>Nephilidae</taxon>
        <taxon>Trichonephila</taxon>
    </lineage>
</organism>
<feature type="region of interest" description="Disordered" evidence="1">
    <location>
        <begin position="15"/>
        <end position="44"/>
    </location>
</feature>
<keyword evidence="3" id="KW-1185">Reference proteome</keyword>
<evidence type="ECO:0000313" key="3">
    <source>
        <dbReference type="Proteomes" id="UP000887116"/>
    </source>
</evidence>
<evidence type="ECO:0000256" key="1">
    <source>
        <dbReference type="SAM" id="MobiDB-lite"/>
    </source>
</evidence>
<dbReference type="AlphaFoldDB" id="A0A8X6EWF5"/>
<name>A0A8X6EWF5_TRICU</name>
<reference evidence="2" key="1">
    <citation type="submission" date="2020-07" db="EMBL/GenBank/DDBJ databases">
        <title>Multicomponent nature underlies the extraordinary mechanical properties of spider dragline silk.</title>
        <authorList>
            <person name="Kono N."/>
            <person name="Nakamura H."/>
            <person name="Mori M."/>
            <person name="Yoshida Y."/>
            <person name="Ohtoshi R."/>
            <person name="Malay A.D."/>
            <person name="Moran D.A.P."/>
            <person name="Tomita M."/>
            <person name="Numata K."/>
            <person name="Arakawa K."/>
        </authorList>
    </citation>
    <scope>NUCLEOTIDE SEQUENCE</scope>
</reference>
<protein>
    <submittedName>
        <fullName evidence="2">Uncharacterized protein</fullName>
    </submittedName>
</protein>
<dbReference type="EMBL" id="BMAO01000044">
    <property type="protein sequence ID" value="GFQ63940.1"/>
    <property type="molecule type" value="Genomic_DNA"/>
</dbReference>
<evidence type="ECO:0000313" key="2">
    <source>
        <dbReference type="EMBL" id="GFQ63940.1"/>
    </source>
</evidence>
<gene>
    <name evidence="2" type="ORF">TNCT_623851</name>
</gene>
<sequence length="97" mass="10750">MINVVVTRSASKEIGTNLHTANGSPIENADQIPPPEVHEEEMSEIPQFDRMKEVWLASVASFRLPVRAREVPGSPSVVGKSQIRCRRGVSNNERKIS</sequence>
<comment type="caution">
    <text evidence="2">The sequence shown here is derived from an EMBL/GenBank/DDBJ whole genome shotgun (WGS) entry which is preliminary data.</text>
</comment>
<dbReference type="Proteomes" id="UP000887116">
    <property type="component" value="Unassembled WGS sequence"/>
</dbReference>